<dbReference type="Gene3D" id="3.40.50.10420">
    <property type="entry name" value="NagB/RpiA/CoA transferase-like"/>
    <property type="match status" value="1"/>
</dbReference>
<name>A0A2S2CNE8_9PROT</name>
<evidence type="ECO:0000259" key="1">
    <source>
        <dbReference type="Pfam" id="PF02589"/>
    </source>
</evidence>
<dbReference type="Pfam" id="PF02589">
    <property type="entry name" value="LUD_dom"/>
    <property type="match status" value="1"/>
</dbReference>
<dbReference type="RefSeq" id="WP_109325339.1">
    <property type="nucleotide sequence ID" value="NZ_CP029353.1"/>
</dbReference>
<dbReference type="EMBL" id="CP029353">
    <property type="protein sequence ID" value="AWK85900.1"/>
    <property type="molecule type" value="Genomic_DNA"/>
</dbReference>
<evidence type="ECO:0000313" key="3">
    <source>
        <dbReference type="Proteomes" id="UP000245629"/>
    </source>
</evidence>
<dbReference type="AlphaFoldDB" id="A0A2S2CNE8"/>
<feature type="domain" description="LUD" evidence="1">
    <location>
        <begin position="128"/>
        <end position="227"/>
    </location>
</feature>
<dbReference type="InterPro" id="IPR037171">
    <property type="entry name" value="NagB/RpiA_transferase-like"/>
</dbReference>
<gene>
    <name evidence="2" type="ORF">DEW08_06145</name>
</gene>
<dbReference type="PANTHER" id="PTHR43682">
    <property type="entry name" value="LACTATE UTILIZATION PROTEIN C"/>
    <property type="match status" value="1"/>
</dbReference>
<sequence>MTGGNSARAQMLAGIRKALGPGGGADARAAVAERLSRHPRNLVPARGQLPQDQQVELFAGMAAEVAATVERLPALADVPAAVASYLAGLNLPAEIRVAPDPELDSVPWAERPTLTVSRGAARDGDGASVTGAFAAIAETGTLMLASGDGHPTTLNFLPDTHIVVLRKGKVVGTYEEAWDRLRAAAGGFATGMPRTVNFVTGPSRTGDIEQKIELGAHGPRRLHILLVEE</sequence>
<dbReference type="SUPFAM" id="SSF100950">
    <property type="entry name" value="NagB/RpiA/CoA transferase-like"/>
    <property type="match status" value="1"/>
</dbReference>
<dbReference type="Proteomes" id="UP000245629">
    <property type="component" value="Chromosome 2"/>
</dbReference>
<protein>
    <submittedName>
        <fullName evidence="2">Lactate utilization protein</fullName>
    </submittedName>
</protein>
<reference evidence="3" key="1">
    <citation type="submission" date="2018-05" db="EMBL/GenBank/DDBJ databases">
        <title>Azospirillum thermophila sp. nov., a novel isolated from hot spring.</title>
        <authorList>
            <person name="Zhao Z."/>
        </authorList>
    </citation>
    <scope>NUCLEOTIDE SEQUENCE [LARGE SCALE GENOMIC DNA]</scope>
    <source>
        <strain evidence="3">CFH 70021</strain>
    </source>
</reference>
<dbReference type="KEGG" id="azz:DEW08_06145"/>
<proteinExistence type="predicted"/>
<dbReference type="OrthoDB" id="9794157at2"/>
<dbReference type="InterPro" id="IPR003741">
    <property type="entry name" value="LUD_dom"/>
</dbReference>
<keyword evidence="3" id="KW-1185">Reference proteome</keyword>
<evidence type="ECO:0000313" key="2">
    <source>
        <dbReference type="EMBL" id="AWK85900.1"/>
    </source>
</evidence>
<dbReference type="InterPro" id="IPR024185">
    <property type="entry name" value="FTHF_cligase-like_sf"/>
</dbReference>
<accession>A0A2S2CNE8</accession>
<organism evidence="2 3">
    <name type="scientific">Azospirillum thermophilum</name>
    <dbReference type="NCBI Taxonomy" id="2202148"/>
    <lineage>
        <taxon>Bacteria</taxon>
        <taxon>Pseudomonadati</taxon>
        <taxon>Pseudomonadota</taxon>
        <taxon>Alphaproteobacteria</taxon>
        <taxon>Rhodospirillales</taxon>
        <taxon>Azospirillaceae</taxon>
        <taxon>Azospirillum</taxon>
    </lineage>
</organism>
<dbReference type="PANTHER" id="PTHR43682:SF1">
    <property type="entry name" value="LACTATE UTILIZATION PROTEIN C"/>
    <property type="match status" value="1"/>
</dbReference>